<proteinExistence type="predicted"/>
<feature type="signal peptide" evidence="1">
    <location>
        <begin position="1"/>
        <end position="20"/>
    </location>
</feature>
<accession>A0ABX0HAR9</accession>
<keyword evidence="3" id="KW-1185">Reference proteome</keyword>
<reference evidence="2 3" key="1">
    <citation type="submission" date="2020-03" db="EMBL/GenBank/DDBJ databases">
        <title>Cyclobacterium plantarum sp. nov., a marine bacterium isolated from a coastal-marine wetland.</title>
        <authorList>
            <person name="Sanchez-Porro C."/>
            <person name="Ventosa A."/>
            <person name="Amoozegar M."/>
        </authorList>
    </citation>
    <scope>NUCLEOTIDE SEQUENCE [LARGE SCALE GENOMIC DNA]</scope>
    <source>
        <strain evidence="2 3">GBPx2</strain>
    </source>
</reference>
<sequence>MNRLKIKIAFALACMIGYFANGTVLLAQSVKENTFYTVAVDPTFGGNSNFVSVPPVSLYMEKGIADFLSVGLAVGADMRKWVSTENTLALGLTGRFVGYAFQAVEKFSGDEVTVAGLEPYFGFTYGRYWPWAFEENGSLLSFSGFGVVLGTRWYPGDSRNFGLMLEYSSRGNTGMGSGINVGVTFGR</sequence>
<name>A0ABX0HAR9_9BACT</name>
<evidence type="ECO:0000313" key="3">
    <source>
        <dbReference type="Proteomes" id="UP000649799"/>
    </source>
</evidence>
<comment type="caution">
    <text evidence="2">The sequence shown here is derived from an EMBL/GenBank/DDBJ whole genome shotgun (WGS) entry which is preliminary data.</text>
</comment>
<evidence type="ECO:0000256" key="1">
    <source>
        <dbReference type="SAM" id="SignalP"/>
    </source>
</evidence>
<keyword evidence="1" id="KW-0732">Signal</keyword>
<feature type="chain" id="PRO_5046953963" description="Outer membrane protein beta-barrel domain-containing protein" evidence="1">
    <location>
        <begin position="21"/>
        <end position="187"/>
    </location>
</feature>
<gene>
    <name evidence="2" type="ORF">G9Q97_19485</name>
</gene>
<dbReference type="Proteomes" id="UP000649799">
    <property type="component" value="Unassembled WGS sequence"/>
</dbReference>
<dbReference type="RefSeq" id="WP_166149921.1">
    <property type="nucleotide sequence ID" value="NZ_JAANYN010000009.1"/>
</dbReference>
<dbReference type="EMBL" id="JAANYN010000009">
    <property type="protein sequence ID" value="NHE58995.1"/>
    <property type="molecule type" value="Genomic_DNA"/>
</dbReference>
<organism evidence="2 3">
    <name type="scientific">Cyclobacterium plantarum</name>
    <dbReference type="NCBI Taxonomy" id="2716263"/>
    <lineage>
        <taxon>Bacteria</taxon>
        <taxon>Pseudomonadati</taxon>
        <taxon>Bacteroidota</taxon>
        <taxon>Cytophagia</taxon>
        <taxon>Cytophagales</taxon>
        <taxon>Cyclobacteriaceae</taxon>
        <taxon>Cyclobacterium</taxon>
    </lineage>
</organism>
<evidence type="ECO:0000313" key="2">
    <source>
        <dbReference type="EMBL" id="NHE58995.1"/>
    </source>
</evidence>
<protein>
    <recommendedName>
        <fullName evidence="4">Outer membrane protein beta-barrel domain-containing protein</fullName>
    </recommendedName>
</protein>
<evidence type="ECO:0008006" key="4">
    <source>
        <dbReference type="Google" id="ProtNLM"/>
    </source>
</evidence>